<name>A0A7W9B4T0_9SPHN</name>
<feature type="compositionally biased region" description="Basic and acidic residues" evidence="1">
    <location>
        <begin position="53"/>
        <end position="70"/>
    </location>
</feature>
<dbReference type="Gene3D" id="1.20.120.20">
    <property type="entry name" value="Apolipoprotein"/>
    <property type="match status" value="1"/>
</dbReference>
<feature type="region of interest" description="Disordered" evidence="1">
    <location>
        <begin position="1"/>
        <end position="91"/>
    </location>
</feature>
<feature type="transmembrane region" description="Helical" evidence="2">
    <location>
        <begin position="157"/>
        <end position="174"/>
    </location>
</feature>
<dbReference type="AlphaFoldDB" id="A0A7W9B4T0"/>
<reference evidence="3 4" key="1">
    <citation type="submission" date="2020-08" db="EMBL/GenBank/DDBJ databases">
        <title>Genomic Encyclopedia of Type Strains, Phase IV (KMG-IV): sequencing the most valuable type-strain genomes for metagenomic binning, comparative biology and taxonomic classification.</title>
        <authorList>
            <person name="Goeker M."/>
        </authorList>
    </citation>
    <scope>NUCLEOTIDE SEQUENCE [LARGE SCALE GENOMIC DNA]</scope>
    <source>
        <strain evidence="3 4">DSM 27163</strain>
    </source>
</reference>
<evidence type="ECO:0000313" key="4">
    <source>
        <dbReference type="Proteomes" id="UP000537161"/>
    </source>
</evidence>
<keyword evidence="2" id="KW-0472">Membrane</keyword>
<feature type="compositionally biased region" description="Basic and acidic residues" evidence="1">
    <location>
        <begin position="80"/>
        <end position="91"/>
    </location>
</feature>
<dbReference type="Proteomes" id="UP000537161">
    <property type="component" value="Unassembled WGS sequence"/>
</dbReference>
<dbReference type="RefSeq" id="WP_184097019.1">
    <property type="nucleotide sequence ID" value="NZ_JACIJH010000003.1"/>
</dbReference>
<proteinExistence type="predicted"/>
<dbReference type="EMBL" id="JACIJH010000003">
    <property type="protein sequence ID" value="MBB5706256.1"/>
    <property type="molecule type" value="Genomic_DNA"/>
</dbReference>
<keyword evidence="4" id="KW-1185">Reference proteome</keyword>
<protein>
    <submittedName>
        <fullName evidence="3">ElaB/YqjD/DUF883 family membrane-anchored ribosome-binding protein</fullName>
    </submittedName>
</protein>
<comment type="caution">
    <text evidence="3">The sequence shown here is derived from an EMBL/GenBank/DDBJ whole genome shotgun (WGS) entry which is preliminary data.</text>
</comment>
<evidence type="ECO:0000256" key="1">
    <source>
        <dbReference type="SAM" id="MobiDB-lite"/>
    </source>
</evidence>
<organism evidence="3 4">
    <name type="scientific">Sphingopyxis panaciterrulae</name>
    <dbReference type="NCBI Taxonomy" id="462372"/>
    <lineage>
        <taxon>Bacteria</taxon>
        <taxon>Pseudomonadati</taxon>
        <taxon>Pseudomonadota</taxon>
        <taxon>Alphaproteobacteria</taxon>
        <taxon>Sphingomonadales</taxon>
        <taxon>Sphingomonadaceae</taxon>
        <taxon>Sphingopyxis</taxon>
    </lineage>
</organism>
<accession>A0A7W9B4T0</accession>
<feature type="compositionally biased region" description="Low complexity" evidence="1">
    <location>
        <begin position="19"/>
        <end position="37"/>
    </location>
</feature>
<evidence type="ECO:0000256" key="2">
    <source>
        <dbReference type="SAM" id="Phobius"/>
    </source>
</evidence>
<sequence>MAKAATPATKKAAPRPKAPAKAGATKAAPARKPATVKAAKDHPIRDQLAATRDTIKSEASKKAASLKDEASTLAGQASAKARDAATKGKDKAAEAVGSLAKMLEDSAGTVDTKFGKQYGDYARSAASTVAGLASTLDQKDLDELAGATRDFVKKSPAVAVGAAAVIGFVLARMLKGGSND</sequence>
<gene>
    <name evidence="3" type="ORF">FHR21_001600</name>
</gene>
<keyword evidence="2" id="KW-0812">Transmembrane</keyword>
<feature type="compositionally biased region" description="Low complexity" evidence="1">
    <location>
        <begin position="1"/>
        <end position="11"/>
    </location>
</feature>
<keyword evidence="2" id="KW-1133">Transmembrane helix</keyword>
<evidence type="ECO:0000313" key="3">
    <source>
        <dbReference type="EMBL" id="MBB5706256.1"/>
    </source>
</evidence>